<keyword evidence="1" id="KW-0808">Transferase</keyword>
<dbReference type="Proteomes" id="UP001230978">
    <property type="component" value="Chromosome"/>
</dbReference>
<dbReference type="InterPro" id="IPR000182">
    <property type="entry name" value="GNAT_dom"/>
</dbReference>
<accession>A0ABY8Q889</accession>
<name>A0ABY8Q889_9RHOB</name>
<dbReference type="PANTHER" id="PTHR43877">
    <property type="entry name" value="AMINOALKYLPHOSPHONATE N-ACETYLTRANSFERASE-RELATED-RELATED"/>
    <property type="match status" value="1"/>
</dbReference>
<evidence type="ECO:0000256" key="1">
    <source>
        <dbReference type="ARBA" id="ARBA00022679"/>
    </source>
</evidence>
<proteinExistence type="predicted"/>
<protein>
    <submittedName>
        <fullName evidence="4">GNAT family N-acetyltransferase</fullName>
    </submittedName>
</protein>
<dbReference type="PANTHER" id="PTHR43877:SF2">
    <property type="entry name" value="AMINOALKYLPHOSPHONATE N-ACETYLTRANSFERASE-RELATED"/>
    <property type="match status" value="1"/>
</dbReference>
<evidence type="ECO:0000313" key="5">
    <source>
        <dbReference type="Proteomes" id="UP001230978"/>
    </source>
</evidence>
<feature type="domain" description="N-acetyltransferase" evidence="3">
    <location>
        <begin position="1"/>
        <end position="153"/>
    </location>
</feature>
<dbReference type="Gene3D" id="3.40.630.30">
    <property type="match status" value="1"/>
</dbReference>
<dbReference type="EMBL" id="CP124535">
    <property type="protein sequence ID" value="WGV17083.1"/>
    <property type="molecule type" value="Genomic_DNA"/>
</dbReference>
<dbReference type="CDD" id="cd04301">
    <property type="entry name" value="NAT_SF"/>
    <property type="match status" value="1"/>
</dbReference>
<organism evidence="4 5">
    <name type="scientific">Fuscovulum ytuae</name>
    <dbReference type="NCBI Taxonomy" id="3042299"/>
    <lineage>
        <taxon>Bacteria</taxon>
        <taxon>Pseudomonadati</taxon>
        <taxon>Pseudomonadota</taxon>
        <taxon>Alphaproteobacteria</taxon>
        <taxon>Rhodobacterales</taxon>
        <taxon>Paracoccaceae</taxon>
        <taxon>Fuscovulum</taxon>
    </lineage>
</organism>
<dbReference type="PROSITE" id="PS51186">
    <property type="entry name" value="GNAT"/>
    <property type="match status" value="1"/>
</dbReference>
<dbReference type="Pfam" id="PF13508">
    <property type="entry name" value="Acetyltransf_7"/>
    <property type="match status" value="1"/>
</dbReference>
<evidence type="ECO:0000259" key="3">
    <source>
        <dbReference type="PROSITE" id="PS51186"/>
    </source>
</evidence>
<keyword evidence="5" id="KW-1185">Reference proteome</keyword>
<gene>
    <name evidence="4" type="ORF">QF092_04565</name>
</gene>
<dbReference type="RefSeq" id="WP_281468042.1">
    <property type="nucleotide sequence ID" value="NZ_CP124535.1"/>
</dbReference>
<evidence type="ECO:0000256" key="2">
    <source>
        <dbReference type="ARBA" id="ARBA00023315"/>
    </source>
</evidence>
<keyword evidence="2" id="KW-0012">Acyltransferase</keyword>
<dbReference type="InterPro" id="IPR050832">
    <property type="entry name" value="Bact_Acetyltransf"/>
</dbReference>
<dbReference type="InterPro" id="IPR016181">
    <property type="entry name" value="Acyl_CoA_acyltransferase"/>
</dbReference>
<evidence type="ECO:0000313" key="4">
    <source>
        <dbReference type="EMBL" id="WGV17083.1"/>
    </source>
</evidence>
<dbReference type="SUPFAM" id="SSF55729">
    <property type="entry name" value="Acyl-CoA N-acyltransferases (Nat)"/>
    <property type="match status" value="1"/>
</dbReference>
<reference evidence="4 5" key="1">
    <citation type="submission" date="2023-04" db="EMBL/GenBank/DDBJ databases">
        <title>YMD61, complete Genome.</title>
        <authorList>
            <person name="Zhang J."/>
        </authorList>
    </citation>
    <scope>NUCLEOTIDE SEQUENCE [LARGE SCALE GENOMIC DNA]</scope>
    <source>
        <strain evidence="4 5">YMD61</strain>
    </source>
</reference>
<sequence length="153" mass="16232">MPIRPARPDEAAALTALAIRSKAHWGYDATFMALAAPHLAIPPDLFAAGRVWVSHDGDPRPLGVMALSLPDATGLIDLALLFVDPPAMGQGHGTALLQHARLTARAEGAHRLRVLSDPNAAAFYRSQGAVQIGTAPSDAIPGRRLPLLEWRLS</sequence>